<dbReference type="AlphaFoldDB" id="A0A672J110"/>
<dbReference type="OMA" id="RIFTREY"/>
<dbReference type="InParanoid" id="A0A672J110"/>
<name>A0A672J110_SALFA</name>
<evidence type="ECO:0000313" key="3">
    <source>
        <dbReference type="Ensembl" id="ENSSFAP00005046695.1"/>
    </source>
</evidence>
<dbReference type="PANTHER" id="PTHR46060:SF1">
    <property type="entry name" value="MARINER MOS1 TRANSPOSASE-LIKE PROTEIN"/>
    <property type="match status" value="1"/>
</dbReference>
<dbReference type="GO" id="GO:0003676">
    <property type="term" value="F:nucleic acid binding"/>
    <property type="evidence" value="ECO:0007669"/>
    <property type="project" value="InterPro"/>
</dbReference>
<dbReference type="Gene3D" id="1.10.10.1450">
    <property type="match status" value="1"/>
</dbReference>
<feature type="region of interest" description="Disordered" evidence="1">
    <location>
        <begin position="46"/>
        <end position="72"/>
    </location>
</feature>
<protein>
    <recommendedName>
        <fullName evidence="2">Mos1 transposase HTH domain-containing protein</fullName>
    </recommendedName>
</protein>
<dbReference type="RefSeq" id="XP_029941107.1">
    <property type="nucleotide sequence ID" value="XM_030085247.1"/>
</dbReference>
<evidence type="ECO:0000313" key="4">
    <source>
        <dbReference type="Proteomes" id="UP000472267"/>
    </source>
</evidence>
<dbReference type="PANTHER" id="PTHR46060">
    <property type="entry name" value="MARINER MOS1 TRANSPOSASE-LIKE PROTEIN"/>
    <property type="match status" value="1"/>
</dbReference>
<evidence type="ECO:0000259" key="2">
    <source>
        <dbReference type="Pfam" id="PF17906"/>
    </source>
</evidence>
<dbReference type="InterPro" id="IPR052709">
    <property type="entry name" value="Transposase-MT_Hybrid"/>
</dbReference>
<dbReference type="RefSeq" id="XP_029941108.1">
    <property type="nucleotide sequence ID" value="XM_030085248.1"/>
</dbReference>
<dbReference type="Pfam" id="PF01359">
    <property type="entry name" value="Transposase_1"/>
    <property type="match status" value="1"/>
</dbReference>
<gene>
    <name evidence="3" type="primary">znf883</name>
</gene>
<dbReference type="InterPro" id="IPR001888">
    <property type="entry name" value="Transposase_1"/>
</dbReference>
<feature type="compositionally biased region" description="Acidic residues" evidence="1">
    <location>
        <begin position="55"/>
        <end position="72"/>
    </location>
</feature>
<sequence>MKRTLSERSSCRSQKRSYSMDQEELDYPQIKIEVEDSETLQIKVEHEDPETRDVEVDEEETEMPQVKEEDEEVDFLQVKEEEEELLIPQVKQEEEGLEIPQVEEEGERRFPLVKTEANDPGRPQIKDEEDIFACEDRRPLALKQETDDFLQMQRQEISDYDAVHLDELEAAILLPSSKNPKMAEPIDKRDQRTSIRCCFLLGKTATETLTMIQTAYKDEALGRSQVFEWYGRFKSGQMSIEDSPRSGRPSTSRTEENVRKIEAVVMADRRRTIDEIEHLTGISWSSCQRILREDLGLRRVAAKMVPRFLTTEQKQARVDMCQELKRQLEDDGGLFEKIITGDEIWCYGYDPETKQQSTQRRHQGPPRPKKARQVRSAIKTMLICFFDIKGMVHSEFVPPGQTVNQDFYLEVLRRLQEAVRLKRPALWESGDWWLHHDNAPAHRALRVKQFLMKNGMALLPHPLYSPDLAPCDFFLFPRMKKALKGRRFDDVEEVQKKSKQALKRIFTREYADCFEQWKSRLQRCIQAEGEYFEGDSFD</sequence>
<feature type="domain" description="Mos1 transposase HTH" evidence="2">
    <location>
        <begin position="189"/>
        <end position="236"/>
    </location>
</feature>
<dbReference type="GeneID" id="115383163"/>
<feature type="region of interest" description="Disordered" evidence="1">
    <location>
        <begin position="1"/>
        <end position="24"/>
    </location>
</feature>
<reference evidence="3" key="1">
    <citation type="submission" date="2025-08" db="UniProtKB">
        <authorList>
            <consortium name="Ensembl"/>
        </authorList>
    </citation>
    <scope>IDENTIFICATION</scope>
</reference>
<feature type="compositionally biased region" description="Polar residues" evidence="1">
    <location>
        <begin position="11"/>
        <end position="20"/>
    </location>
</feature>
<feature type="compositionally biased region" description="Basic and acidic residues" evidence="1">
    <location>
        <begin position="1"/>
        <end position="10"/>
    </location>
</feature>
<dbReference type="OrthoDB" id="616263at2759"/>
<keyword evidence="4" id="KW-1185">Reference proteome</keyword>
<accession>A0A672J110</accession>
<dbReference type="Proteomes" id="UP000472267">
    <property type="component" value="Unassembled WGS sequence"/>
</dbReference>
<organism evidence="3 4">
    <name type="scientific">Salarias fasciatus</name>
    <name type="common">Jewelled blenny</name>
    <name type="synonym">Blennius fasciatus</name>
    <dbReference type="NCBI Taxonomy" id="181472"/>
    <lineage>
        <taxon>Eukaryota</taxon>
        <taxon>Metazoa</taxon>
        <taxon>Chordata</taxon>
        <taxon>Craniata</taxon>
        <taxon>Vertebrata</taxon>
        <taxon>Euteleostomi</taxon>
        <taxon>Actinopterygii</taxon>
        <taxon>Neopterygii</taxon>
        <taxon>Teleostei</taxon>
        <taxon>Neoteleostei</taxon>
        <taxon>Acanthomorphata</taxon>
        <taxon>Ovalentaria</taxon>
        <taxon>Blenniimorphae</taxon>
        <taxon>Blenniiformes</taxon>
        <taxon>Blennioidei</taxon>
        <taxon>Blenniidae</taxon>
        <taxon>Salariinae</taxon>
        <taxon>Salarias</taxon>
    </lineage>
</organism>
<dbReference type="Gene3D" id="3.30.420.10">
    <property type="entry name" value="Ribonuclease H-like superfamily/Ribonuclease H"/>
    <property type="match status" value="1"/>
</dbReference>
<dbReference type="Pfam" id="PF17906">
    <property type="entry name" value="HTH_48"/>
    <property type="match status" value="1"/>
</dbReference>
<reference evidence="3" key="2">
    <citation type="submission" date="2025-09" db="UniProtKB">
        <authorList>
            <consortium name="Ensembl"/>
        </authorList>
    </citation>
    <scope>IDENTIFICATION</scope>
</reference>
<dbReference type="InterPro" id="IPR036397">
    <property type="entry name" value="RNaseH_sf"/>
</dbReference>
<dbReference type="InterPro" id="IPR041426">
    <property type="entry name" value="Mos1_HTH"/>
</dbReference>
<proteinExistence type="predicted"/>
<dbReference type="Ensembl" id="ENSSFAT00005048281.1">
    <property type="protein sequence ID" value="ENSSFAP00005046695.1"/>
    <property type="gene ID" value="ENSSFAG00005022752.1"/>
</dbReference>
<evidence type="ECO:0000256" key="1">
    <source>
        <dbReference type="SAM" id="MobiDB-lite"/>
    </source>
</evidence>